<dbReference type="InterPro" id="IPR004358">
    <property type="entry name" value="Sig_transdc_His_kin-like_C"/>
</dbReference>
<evidence type="ECO:0000256" key="6">
    <source>
        <dbReference type="ARBA" id="ARBA00023012"/>
    </source>
</evidence>
<dbReference type="Pfam" id="PF02518">
    <property type="entry name" value="HATPase_c"/>
    <property type="match status" value="1"/>
</dbReference>
<dbReference type="Pfam" id="PF01627">
    <property type="entry name" value="Hpt"/>
    <property type="match status" value="1"/>
</dbReference>
<dbReference type="InterPro" id="IPR008207">
    <property type="entry name" value="Sig_transdc_His_kin_Hpt_dom"/>
</dbReference>
<dbReference type="SMART" id="SM00073">
    <property type="entry name" value="HPT"/>
    <property type="match status" value="1"/>
</dbReference>
<dbReference type="InterPro" id="IPR003018">
    <property type="entry name" value="GAF"/>
</dbReference>
<feature type="modified residue" description="4-aspartylphosphate" evidence="8">
    <location>
        <position position="1883"/>
    </location>
</feature>
<evidence type="ECO:0000256" key="1">
    <source>
        <dbReference type="ARBA" id="ARBA00000085"/>
    </source>
</evidence>
<dbReference type="InterPro" id="IPR005467">
    <property type="entry name" value="His_kinase_dom"/>
</dbReference>
<dbReference type="InterPro" id="IPR035965">
    <property type="entry name" value="PAS-like_dom_sf"/>
</dbReference>
<feature type="modified residue" description="4-aspartylphosphate" evidence="8">
    <location>
        <position position="2031"/>
    </location>
</feature>
<dbReference type="SUPFAM" id="SSF55785">
    <property type="entry name" value="PYP-like sensor domain (PAS domain)"/>
    <property type="match status" value="1"/>
</dbReference>
<dbReference type="SUPFAM" id="SSF52172">
    <property type="entry name" value="CheY-like"/>
    <property type="match status" value="2"/>
</dbReference>
<dbReference type="PROSITE" id="PS50109">
    <property type="entry name" value="HIS_KIN"/>
    <property type="match status" value="1"/>
</dbReference>
<dbReference type="SUPFAM" id="SSF52540">
    <property type="entry name" value="P-loop containing nucleoside triphosphate hydrolases"/>
    <property type="match status" value="1"/>
</dbReference>
<evidence type="ECO:0000259" key="10">
    <source>
        <dbReference type="PROSITE" id="PS50109"/>
    </source>
</evidence>
<dbReference type="Pfam" id="PF00072">
    <property type="entry name" value="Response_reg"/>
    <property type="match status" value="2"/>
</dbReference>
<dbReference type="Gene3D" id="3.30.450.20">
    <property type="entry name" value="PAS domain"/>
    <property type="match status" value="1"/>
</dbReference>
<dbReference type="Gene3D" id="3.40.50.2300">
    <property type="match status" value="2"/>
</dbReference>
<dbReference type="InterPro" id="IPR036890">
    <property type="entry name" value="HATPase_C_sf"/>
</dbReference>
<dbReference type="PRINTS" id="PR00344">
    <property type="entry name" value="BCTRLSENSOR"/>
</dbReference>
<dbReference type="SUPFAM" id="SSF47226">
    <property type="entry name" value="Histidine-containing phosphotransfer domain, HPT domain"/>
    <property type="match status" value="1"/>
</dbReference>
<protein>
    <recommendedName>
        <fullName evidence="2">histidine kinase</fullName>
        <ecNumber evidence="2">2.7.13.3</ecNumber>
    </recommendedName>
</protein>
<keyword evidence="3 8" id="KW-0597">Phosphoprotein</keyword>
<dbReference type="EC" id="2.7.13.3" evidence="2"/>
<evidence type="ECO:0000259" key="11">
    <source>
        <dbReference type="PROSITE" id="PS50110"/>
    </source>
</evidence>
<dbReference type="PROSITE" id="PS50112">
    <property type="entry name" value="PAS"/>
    <property type="match status" value="1"/>
</dbReference>
<comment type="catalytic activity">
    <reaction evidence="1">
        <text>ATP + protein L-histidine = ADP + protein N-phospho-L-histidine.</text>
        <dbReference type="EC" id="2.7.13.3"/>
    </reaction>
</comment>
<reference evidence="15" key="1">
    <citation type="journal article" date="2019" name="Int. J. Syst. Evol. Microbiol.">
        <title>The Global Catalogue of Microorganisms (GCM) 10K type strain sequencing project: providing services to taxonomists for standard genome sequencing and annotation.</title>
        <authorList>
            <consortium name="The Broad Institute Genomics Platform"/>
            <consortium name="The Broad Institute Genome Sequencing Center for Infectious Disease"/>
            <person name="Wu L."/>
            <person name="Ma J."/>
        </authorList>
    </citation>
    <scope>NUCLEOTIDE SEQUENCE [LARGE SCALE GENOMIC DNA]</scope>
    <source>
        <strain evidence="15">KCTC 23314</strain>
    </source>
</reference>
<dbReference type="InterPro" id="IPR036097">
    <property type="entry name" value="HisK_dim/P_sf"/>
</dbReference>
<dbReference type="InterPro" id="IPR000014">
    <property type="entry name" value="PAS"/>
</dbReference>
<comment type="caution">
    <text evidence="14">The sequence shown here is derived from an EMBL/GenBank/DDBJ whole genome shotgun (WGS) entry which is preliminary data.</text>
</comment>
<dbReference type="SUPFAM" id="SSF47384">
    <property type="entry name" value="Homodimeric domain of signal transducing histidine kinase"/>
    <property type="match status" value="1"/>
</dbReference>
<dbReference type="InterPro" id="IPR011006">
    <property type="entry name" value="CheY-like_superfamily"/>
</dbReference>
<dbReference type="InterPro" id="IPR000719">
    <property type="entry name" value="Prot_kinase_dom"/>
</dbReference>
<dbReference type="InterPro" id="IPR036641">
    <property type="entry name" value="HPT_dom_sf"/>
</dbReference>
<feature type="domain" description="Response regulatory" evidence="11">
    <location>
        <begin position="1977"/>
        <end position="2098"/>
    </location>
</feature>
<feature type="domain" description="Response regulatory" evidence="11">
    <location>
        <begin position="1829"/>
        <end position="1949"/>
    </location>
</feature>
<dbReference type="CDD" id="cd00082">
    <property type="entry name" value="HisKA"/>
    <property type="match status" value="1"/>
</dbReference>
<keyword evidence="15" id="KW-1185">Reference proteome</keyword>
<evidence type="ECO:0000313" key="15">
    <source>
        <dbReference type="Proteomes" id="UP000626210"/>
    </source>
</evidence>
<dbReference type="SUPFAM" id="SSF55874">
    <property type="entry name" value="ATPase domain of HSP90 chaperone/DNA topoisomerase II/histidine kinase"/>
    <property type="match status" value="1"/>
</dbReference>
<evidence type="ECO:0000256" key="4">
    <source>
        <dbReference type="ARBA" id="ARBA00022679"/>
    </source>
</evidence>
<feature type="modified residue" description="Phosphohistidine" evidence="7">
    <location>
        <position position="2183"/>
    </location>
</feature>
<dbReference type="Gene3D" id="1.10.287.130">
    <property type="match status" value="1"/>
</dbReference>
<evidence type="ECO:0000256" key="8">
    <source>
        <dbReference type="PROSITE-ProRule" id="PRU00169"/>
    </source>
</evidence>
<dbReference type="InterPro" id="IPR013656">
    <property type="entry name" value="PAS_4"/>
</dbReference>
<evidence type="ECO:0000256" key="3">
    <source>
        <dbReference type="ARBA" id="ARBA00022553"/>
    </source>
</evidence>
<name>A0ABQ3GCP9_9BURK</name>
<dbReference type="SMART" id="SM00448">
    <property type="entry name" value="REC"/>
    <property type="match status" value="2"/>
</dbReference>
<feature type="domain" description="HPt" evidence="13">
    <location>
        <begin position="2144"/>
        <end position="2238"/>
    </location>
</feature>
<dbReference type="InterPro" id="IPR041664">
    <property type="entry name" value="AAA_16"/>
</dbReference>
<dbReference type="SMART" id="SM00387">
    <property type="entry name" value="HATPase_c"/>
    <property type="match status" value="1"/>
</dbReference>
<dbReference type="SUPFAM" id="SSF55781">
    <property type="entry name" value="GAF domain-like"/>
    <property type="match status" value="1"/>
</dbReference>
<dbReference type="InterPro" id="IPR003661">
    <property type="entry name" value="HisK_dim/P_dom"/>
</dbReference>
<dbReference type="PANTHER" id="PTHR45339:SF3">
    <property type="entry name" value="HISTIDINE KINASE"/>
    <property type="match status" value="1"/>
</dbReference>
<dbReference type="Proteomes" id="UP000626210">
    <property type="component" value="Unassembled WGS sequence"/>
</dbReference>
<proteinExistence type="predicted"/>
<dbReference type="PROSITE" id="PS50011">
    <property type="entry name" value="PROTEIN_KINASE_DOM"/>
    <property type="match status" value="1"/>
</dbReference>
<dbReference type="InterPro" id="IPR003594">
    <property type="entry name" value="HATPase_dom"/>
</dbReference>
<dbReference type="Pfam" id="PF00069">
    <property type="entry name" value="Pkinase"/>
    <property type="match status" value="1"/>
</dbReference>
<dbReference type="SUPFAM" id="SSF56112">
    <property type="entry name" value="Protein kinase-like (PK-like)"/>
    <property type="match status" value="1"/>
</dbReference>
<dbReference type="Gene3D" id="1.10.510.10">
    <property type="entry name" value="Transferase(Phosphotransferase) domain 1"/>
    <property type="match status" value="1"/>
</dbReference>
<dbReference type="PROSITE" id="PS50894">
    <property type="entry name" value="HPT"/>
    <property type="match status" value="1"/>
</dbReference>
<dbReference type="PANTHER" id="PTHR45339">
    <property type="entry name" value="HYBRID SIGNAL TRANSDUCTION HISTIDINE KINASE J"/>
    <property type="match status" value="1"/>
</dbReference>
<dbReference type="CDD" id="cd16922">
    <property type="entry name" value="HATPase_EvgS-ArcB-TorS-like"/>
    <property type="match status" value="1"/>
</dbReference>
<dbReference type="SMART" id="SM00091">
    <property type="entry name" value="PAS"/>
    <property type="match status" value="1"/>
</dbReference>
<dbReference type="RefSeq" id="WP_189690245.1">
    <property type="nucleotide sequence ID" value="NZ_BMYK01000030.1"/>
</dbReference>
<evidence type="ECO:0000256" key="2">
    <source>
        <dbReference type="ARBA" id="ARBA00012438"/>
    </source>
</evidence>
<organism evidence="14 15">
    <name type="scientific">Pseudorhodoferax aquiterrae</name>
    <dbReference type="NCBI Taxonomy" id="747304"/>
    <lineage>
        <taxon>Bacteria</taxon>
        <taxon>Pseudomonadati</taxon>
        <taxon>Pseudomonadota</taxon>
        <taxon>Betaproteobacteria</taxon>
        <taxon>Burkholderiales</taxon>
        <taxon>Comamonadaceae</taxon>
    </lineage>
</organism>
<feature type="domain" description="Protein kinase" evidence="9">
    <location>
        <begin position="1"/>
        <end position="264"/>
    </location>
</feature>
<dbReference type="CDD" id="cd00130">
    <property type="entry name" value="PAS"/>
    <property type="match status" value="1"/>
</dbReference>
<dbReference type="CDD" id="cd17546">
    <property type="entry name" value="REC_hyHK_CKI1_RcsC-like"/>
    <property type="match status" value="1"/>
</dbReference>
<dbReference type="SMART" id="SM00065">
    <property type="entry name" value="GAF"/>
    <property type="match status" value="1"/>
</dbReference>
<dbReference type="InterPro" id="IPR011009">
    <property type="entry name" value="Kinase-like_dom_sf"/>
</dbReference>
<evidence type="ECO:0000259" key="13">
    <source>
        <dbReference type="PROSITE" id="PS50894"/>
    </source>
</evidence>
<evidence type="ECO:0000256" key="5">
    <source>
        <dbReference type="ARBA" id="ARBA00022777"/>
    </source>
</evidence>
<dbReference type="Pfam" id="PF08448">
    <property type="entry name" value="PAS_4"/>
    <property type="match status" value="1"/>
</dbReference>
<dbReference type="InterPro" id="IPR027417">
    <property type="entry name" value="P-loop_NTPase"/>
</dbReference>
<keyword evidence="5" id="KW-0418">Kinase</keyword>
<evidence type="ECO:0000259" key="12">
    <source>
        <dbReference type="PROSITE" id="PS50112"/>
    </source>
</evidence>
<dbReference type="Gene3D" id="3.30.565.10">
    <property type="entry name" value="Histidine kinase-like ATPase, C-terminal domain"/>
    <property type="match status" value="1"/>
</dbReference>
<dbReference type="SMART" id="SM00220">
    <property type="entry name" value="S_TKc"/>
    <property type="match status" value="1"/>
</dbReference>
<evidence type="ECO:0000259" key="9">
    <source>
        <dbReference type="PROSITE" id="PS50011"/>
    </source>
</evidence>
<dbReference type="Pfam" id="PF00512">
    <property type="entry name" value="HisKA"/>
    <property type="match status" value="1"/>
</dbReference>
<dbReference type="NCBIfam" id="TIGR00229">
    <property type="entry name" value="sensory_box"/>
    <property type="match status" value="1"/>
</dbReference>
<dbReference type="Pfam" id="PF13191">
    <property type="entry name" value="AAA_16"/>
    <property type="match status" value="1"/>
</dbReference>
<dbReference type="Pfam" id="PF01590">
    <property type="entry name" value="GAF"/>
    <property type="match status" value="1"/>
</dbReference>
<gene>
    <name evidence="14" type="ORF">GCM10007320_56750</name>
</gene>
<dbReference type="InterPro" id="IPR001789">
    <property type="entry name" value="Sig_transdc_resp-reg_receiver"/>
</dbReference>
<evidence type="ECO:0000256" key="7">
    <source>
        <dbReference type="PROSITE-ProRule" id="PRU00110"/>
    </source>
</evidence>
<feature type="domain" description="Histidine kinase" evidence="10">
    <location>
        <begin position="1591"/>
        <end position="1812"/>
    </location>
</feature>
<dbReference type="InterPro" id="IPR029016">
    <property type="entry name" value="GAF-like_dom_sf"/>
</dbReference>
<dbReference type="SMART" id="SM00388">
    <property type="entry name" value="HisKA"/>
    <property type="match status" value="1"/>
</dbReference>
<dbReference type="Gene3D" id="3.40.50.300">
    <property type="entry name" value="P-loop containing nucleotide triphosphate hydrolases"/>
    <property type="match status" value="1"/>
</dbReference>
<dbReference type="Gene3D" id="3.30.450.40">
    <property type="match status" value="1"/>
</dbReference>
<feature type="domain" description="PAS" evidence="12">
    <location>
        <begin position="1448"/>
        <end position="1493"/>
    </location>
</feature>
<sequence>MPAALQPPEPPSADAAGRPAITALDWGAAAVPALYKCLRPGRDAAAALRNEARILGLLEGIQDVPRLLEVDDAGAWLVHTRLTGTPLAQAVAEHRGDLGWVLRLLLGLLATLEQVHARGVVHGHLGPAKLLLLQDGNVGLLDFSRAVVQQHIDAGLPPRGDALPRPFGAPEQTGRMARSVDYRADYYALGAVGYWLLSGQPPFVETAPLALLHAVLTRPPPPVHQIAPWVPPSVSALLDKLLAKNPEARFQSAHGLRQDLQRCLAGQRDFTPGADDRRVQPTRPARLYGREQALAQLRAALADEAGDGRVVFVHGYAGAGKSTLVRALQPDVGARRGVLAAGRFTPGRHRPPYGGLAEALAEVAEHWRAEPPQWLDRMRLRLLGRLQRHAALLARTVPAFATLLWPDSPPPADPPSDVPLRVRMVQALGALCATLHDAGTPCVLFVDDLQWADADALAALEAIACEHSRGPLLLVCAWRDHGLDPAHPLPPMLARLAQTDTACVDLALGGLATDDLAALLADVLDAAPQALAPLAAVLQARTGGNPFFVLDYLRRLFDTGALRRVQGDWQWDTRAVQALPSSDNLVAGLIEELHRMPAAAQALAGGCACLDGAIDTAVLAAASGMPHAALEQQLLPLLRQAIVCSPSGARGDLRFCHDRMQEAARALLAPAERAQWHLALARALAGSDADAAARHYLEVLDGPLAAAPPDEWALAASLMFHAGRGALGQGAHAQAQALLQGAQQLDTRLPADPQRTRDIAIALHAALFAQARYEAMDPLFDAIVQHLQAEPMAVHAAVLLHTRALYLRGRNAESIALALHAAGLLGLPAPAAHARAAALEAELAALHARMQAEGDALFEGLLPMDDVPLEAAAALLIAAQLNPVDDGHQTGAWCCLRLIRLGWEHGAFLGLPEALTGAFTPLATLRGDYALGCRLGRIGLRLAPGMSDERSASRTLYRWANVVATFCDPLPARFAHYRRIEQLAEAVGDHGTRTENLVWELSATFDTAPALAQMDAPLERAWRLARRLDDRMTLGSFGLFAWLLARVRGETDAAQPDAPVRAQIASSPYARLHDRVYRAVAAALDGAWDQVLQETVLDAPRRMLPNTYFYVLHHWLGGLALGRAMACGLTVPADAPAELQARACWFDARAAEAPDNFAHMAQLLRAVQAWALGDVAQAVRGFEAAIDGAAHRPWHQAVACELAAACSQAQGLARAAGLYQALARETYARWGAAAPVLRLQDARAPLAAPAPARADEDGGLQRLDAQALVAASQALIAEREPATLLRVLLRLLRQYAAAEYGALTWREDGRWLQLAAFGPLSETVADAGCAADAMAFELRMPAAVQRYLVRSGQPLLLPEVRQHPRLAHDAELAAHGAQAIAALPVVLRGEVAGLLYLENRAAAATLREDQLETLGLLCAQFAAAYDNARFYSRLEAMVAARTDELRQSQATLGAILHNAPMPIFVKDREGRCVMHNPCYVTMLGRPGESLAGQYFNDFLPSSRGDPKVLESDRRIFAGGSLPAYEMHVPTPDGSRYFEIHKFGLPDASGAVHAVCGMSIEVTVRKAAEEQLRQAKVAADAANAAKSAFLANMSHEIRTPMNAVIGLSHLALKTDLDARQRDYLHKIHRSGQHLLGILNDILDFSKVEAGKMDIEQGPFELDELLAGAINLVADKAQARGLELVCELPAELPLSLTGDALRLSQVLVNYANNAVKFTERGEIAMFVQVQERQADALLLRFSVRDTGIGLTPEQIGRLFQSFEQADSSTTRQYGGTGLGLAICKRLAELMGGSVGVESHSGQGSTFWFTARVGLRAQRPVAPPHLDLRGRRVLVADDNACAAQQLLRLLQHEGFAAEAVDGGQAAVQAVAAAHAAGRPYDAVLLDAQMPGVDGLQAAAGIAALGLPAMPRLALASAQGGDATAAVQRAGIGVVLGKPVAAAALRAAMLRLFGHAAPGEAAGAAQADTAMAALAPVRGARILLVEDNALNQQVATELLQQAGFAVDVAGDGAVGVAMAERAQEAGQPYDLVLMDMQMPVMDGVAASRALRSRDAHDATPILAMTANAMQVDRERCAAAGMNDFVAKPIEPEQLWQALARWIRPRPGLPVARAAPVPVPASPGSGLPPALAAIAGLDTAAGLRRVMGRAPLYLELLGKFARTQDRVPAQIRAALQAGDAELARRLAHTLRGLAGNLGAEALQALAAELEGAIAEGGGLPALAAGLDALARLLNPLVAALRTALPQPAAVAAPAAQAHGRDRAAAVAIATQLQVLLEQGDGEAASYFGAHRGTLEAAIGAACAPIAAAIEAYDFDAAAQALAAALPR</sequence>
<evidence type="ECO:0000313" key="14">
    <source>
        <dbReference type="EMBL" id="GHC99838.1"/>
    </source>
</evidence>
<keyword evidence="6" id="KW-0902">Two-component regulatory system</keyword>
<keyword evidence="4" id="KW-0808">Transferase</keyword>
<accession>A0ABQ3GCP9</accession>
<dbReference type="PROSITE" id="PS50110">
    <property type="entry name" value="RESPONSE_REGULATORY"/>
    <property type="match status" value="2"/>
</dbReference>
<dbReference type="Gene3D" id="1.20.120.160">
    <property type="entry name" value="HPT domain"/>
    <property type="match status" value="1"/>
</dbReference>
<dbReference type="EMBL" id="BMYK01000030">
    <property type="protein sequence ID" value="GHC99838.1"/>
    <property type="molecule type" value="Genomic_DNA"/>
</dbReference>